<evidence type="ECO:0000313" key="2">
    <source>
        <dbReference type="Proteomes" id="UP000054988"/>
    </source>
</evidence>
<reference evidence="1 2" key="1">
    <citation type="submission" date="2015-12" db="EMBL/GenBank/DDBJ databases">
        <title>Draft genome sequence of Moniliophthora roreri, the causal agent of frosty pod rot of cacao.</title>
        <authorList>
            <person name="Aime M.C."/>
            <person name="Diaz-Valderrama J.R."/>
            <person name="Kijpornyongpan T."/>
            <person name="Phillips-Mora W."/>
        </authorList>
    </citation>
    <scope>NUCLEOTIDE SEQUENCE [LARGE SCALE GENOMIC DNA]</scope>
    <source>
        <strain evidence="1 2">MCA 2952</strain>
    </source>
</reference>
<comment type="caution">
    <text evidence="1">The sequence shown here is derived from an EMBL/GenBank/DDBJ whole genome shotgun (WGS) entry which is preliminary data.</text>
</comment>
<organism evidence="1 2">
    <name type="scientific">Moniliophthora roreri</name>
    <name type="common">Frosty pod rot fungus</name>
    <name type="synonym">Monilia roreri</name>
    <dbReference type="NCBI Taxonomy" id="221103"/>
    <lineage>
        <taxon>Eukaryota</taxon>
        <taxon>Fungi</taxon>
        <taxon>Dikarya</taxon>
        <taxon>Basidiomycota</taxon>
        <taxon>Agaricomycotina</taxon>
        <taxon>Agaricomycetes</taxon>
        <taxon>Agaricomycetidae</taxon>
        <taxon>Agaricales</taxon>
        <taxon>Marasmiineae</taxon>
        <taxon>Marasmiaceae</taxon>
        <taxon>Moniliophthora</taxon>
    </lineage>
</organism>
<sequence>MKQFSPIPKDVGKVSPTLFHQRAILNT</sequence>
<proteinExistence type="predicted"/>
<dbReference type="AlphaFoldDB" id="A0A0W0F5F7"/>
<gene>
    <name evidence="1" type="ORF">WG66_15870</name>
</gene>
<dbReference type="EMBL" id="LATX01002312">
    <property type="protein sequence ID" value="KTB31552.1"/>
    <property type="molecule type" value="Genomic_DNA"/>
</dbReference>
<dbReference type="Proteomes" id="UP000054988">
    <property type="component" value="Unassembled WGS sequence"/>
</dbReference>
<evidence type="ECO:0000313" key="1">
    <source>
        <dbReference type="EMBL" id="KTB31552.1"/>
    </source>
</evidence>
<name>A0A0W0F5F7_MONRR</name>
<accession>A0A0W0F5F7</accession>
<protein>
    <submittedName>
        <fullName evidence="1">Uncharacterized protein</fullName>
    </submittedName>
</protein>